<dbReference type="EMBL" id="JANX01000140">
    <property type="protein sequence ID" value="KGM33875.1"/>
    <property type="molecule type" value="Genomic_DNA"/>
</dbReference>
<keyword evidence="1" id="KW-0732">Signal</keyword>
<proteinExistence type="predicted"/>
<dbReference type="AlphaFoldDB" id="A0A0A0D733"/>
<feature type="signal peptide" evidence="1">
    <location>
        <begin position="1"/>
        <end position="19"/>
    </location>
</feature>
<sequence>MPGRAACWVALTLALSACMGSGGSGPQIDAAKSFAGGRNYPNDLKICQDKASSSGETQESAAAKVGIGTALGVGLGLAMGGDLGTTALTTGVGAVGGASSAGLLGESTTDRAAIALKSRDDIIRMCLRARGYKLIETPPKAT</sequence>
<dbReference type="Proteomes" id="UP000029995">
    <property type="component" value="Unassembled WGS sequence"/>
</dbReference>
<feature type="chain" id="PRO_5001961157" description="Glycine zipper family protein" evidence="1">
    <location>
        <begin position="20"/>
        <end position="142"/>
    </location>
</feature>
<evidence type="ECO:0000256" key="1">
    <source>
        <dbReference type="SAM" id="SignalP"/>
    </source>
</evidence>
<dbReference type="PROSITE" id="PS51257">
    <property type="entry name" value="PROKAR_LIPOPROTEIN"/>
    <property type="match status" value="1"/>
</dbReference>
<reference evidence="2 3" key="1">
    <citation type="submission" date="2014-01" db="EMBL/GenBank/DDBJ databases">
        <title>Genome sequence determination for a cystic fibrosis isolate, Inquilinus limosus.</title>
        <authorList>
            <person name="Pino M."/>
            <person name="Di Conza J."/>
            <person name="Gutkind G."/>
        </authorList>
    </citation>
    <scope>NUCLEOTIDE SEQUENCE [LARGE SCALE GENOMIC DNA]</scope>
    <source>
        <strain evidence="2 3">MP06</strain>
    </source>
</reference>
<accession>A0A0A0D733</accession>
<organism evidence="2 3">
    <name type="scientific">Inquilinus limosus MP06</name>
    <dbReference type="NCBI Taxonomy" id="1398085"/>
    <lineage>
        <taxon>Bacteria</taxon>
        <taxon>Pseudomonadati</taxon>
        <taxon>Pseudomonadota</taxon>
        <taxon>Alphaproteobacteria</taxon>
        <taxon>Rhodospirillales</taxon>
        <taxon>Rhodospirillaceae</taxon>
        <taxon>Inquilinus</taxon>
    </lineage>
</organism>
<evidence type="ECO:0008006" key="4">
    <source>
        <dbReference type="Google" id="ProtNLM"/>
    </source>
</evidence>
<gene>
    <name evidence="2" type="ORF">P409_13350</name>
</gene>
<protein>
    <recommendedName>
        <fullName evidence="4">Glycine zipper family protein</fullName>
    </recommendedName>
</protein>
<name>A0A0A0D733_9PROT</name>
<evidence type="ECO:0000313" key="3">
    <source>
        <dbReference type="Proteomes" id="UP000029995"/>
    </source>
</evidence>
<evidence type="ECO:0000313" key="2">
    <source>
        <dbReference type="EMBL" id="KGM33875.1"/>
    </source>
</evidence>
<comment type="caution">
    <text evidence="2">The sequence shown here is derived from an EMBL/GenBank/DDBJ whole genome shotgun (WGS) entry which is preliminary data.</text>
</comment>